<dbReference type="SUPFAM" id="SSF51735">
    <property type="entry name" value="NAD(P)-binding Rossmann-fold domains"/>
    <property type="match status" value="1"/>
</dbReference>
<dbReference type="InterPro" id="IPR036291">
    <property type="entry name" value="NAD(P)-bd_dom_sf"/>
</dbReference>
<dbReference type="PANTHER" id="PTHR12126:SF11">
    <property type="entry name" value="NADH DEHYDROGENASE [UBIQUINONE] 1 ALPHA SUBCOMPLEX SUBUNIT 9, MITOCHONDRIAL"/>
    <property type="match status" value="1"/>
</dbReference>
<dbReference type="AlphaFoldDB" id="A0A1I2LHX8"/>
<feature type="domain" description="NAD(P)-binding" evidence="1">
    <location>
        <begin position="11"/>
        <end position="200"/>
    </location>
</feature>
<keyword evidence="3" id="KW-1185">Reference proteome</keyword>
<protein>
    <submittedName>
        <fullName evidence="2">Uncharacterized conserved protein YbjT, contains NAD(P)-binding and DUF2867 domains</fullName>
    </submittedName>
</protein>
<dbReference type="Pfam" id="PF13460">
    <property type="entry name" value="NAD_binding_10"/>
    <property type="match status" value="1"/>
</dbReference>
<dbReference type="InterPro" id="IPR051207">
    <property type="entry name" value="ComplexI_NDUFA9_subunit"/>
</dbReference>
<dbReference type="Proteomes" id="UP000199116">
    <property type="component" value="Unassembled WGS sequence"/>
</dbReference>
<gene>
    <name evidence="2" type="ORF">SAMN04488033_10854</name>
</gene>
<organism evidence="2 3">
    <name type="scientific">Salegentibacter agarivorans</name>
    <dbReference type="NCBI Taxonomy" id="345907"/>
    <lineage>
        <taxon>Bacteria</taxon>
        <taxon>Pseudomonadati</taxon>
        <taxon>Bacteroidota</taxon>
        <taxon>Flavobacteriia</taxon>
        <taxon>Flavobacteriales</taxon>
        <taxon>Flavobacteriaceae</taxon>
        <taxon>Salegentibacter</taxon>
    </lineage>
</organism>
<dbReference type="Gene3D" id="3.40.50.720">
    <property type="entry name" value="NAD(P)-binding Rossmann-like Domain"/>
    <property type="match status" value="1"/>
</dbReference>
<evidence type="ECO:0000259" key="1">
    <source>
        <dbReference type="Pfam" id="PF13460"/>
    </source>
</evidence>
<dbReference type="EMBL" id="FOOH01000008">
    <property type="protein sequence ID" value="SFF76721.1"/>
    <property type="molecule type" value="Genomic_DNA"/>
</dbReference>
<name>A0A1I2LHX8_9FLAO</name>
<sequence length="292" mass="32025">MKEGGKILIVGASGSLGTEIIHLLTEEGKEIRALTRSDKGISKLSKYTDDVWKGDAAKDQEGIRGITKNITTVISALGKSVSLFTPSEESFMESDFRANRNLLKDAVKHRVKRFIYVSIMGADSSKDFSIARAHKMFEKELKSSGIAYTIVRPVGFYSGLNDLAIMAKRKVIPLIGSGEAKTNSIHHKDLAKVVVSFITNGPKIAKVGGPNVHTRREMAEMIKEIVGGEIIEIPEPMAKISASLGLPKIFSEGINDKLDYFTFITTNDMIGESNGEISFREYLGNLDLKKIT</sequence>
<proteinExistence type="predicted"/>
<dbReference type="PANTHER" id="PTHR12126">
    <property type="entry name" value="NADH-UBIQUINONE OXIDOREDUCTASE 39 KDA SUBUNIT-RELATED"/>
    <property type="match status" value="1"/>
</dbReference>
<dbReference type="RefSeq" id="WP_075324681.1">
    <property type="nucleotide sequence ID" value="NZ_FOOH01000008.1"/>
</dbReference>
<dbReference type="GO" id="GO:0044877">
    <property type="term" value="F:protein-containing complex binding"/>
    <property type="evidence" value="ECO:0007669"/>
    <property type="project" value="TreeGrafter"/>
</dbReference>
<dbReference type="InterPro" id="IPR016040">
    <property type="entry name" value="NAD(P)-bd_dom"/>
</dbReference>
<evidence type="ECO:0000313" key="2">
    <source>
        <dbReference type="EMBL" id="SFF76721.1"/>
    </source>
</evidence>
<reference evidence="3" key="1">
    <citation type="submission" date="2016-10" db="EMBL/GenBank/DDBJ databases">
        <authorList>
            <person name="Varghese N."/>
            <person name="Submissions S."/>
        </authorList>
    </citation>
    <scope>NUCLEOTIDE SEQUENCE [LARGE SCALE GENOMIC DNA]</scope>
    <source>
        <strain evidence="3">DSM 23515</strain>
    </source>
</reference>
<accession>A0A1I2LHX8</accession>
<evidence type="ECO:0000313" key="3">
    <source>
        <dbReference type="Proteomes" id="UP000199116"/>
    </source>
</evidence>